<feature type="compositionally biased region" description="Basic residues" evidence="1">
    <location>
        <begin position="1"/>
        <end position="10"/>
    </location>
</feature>
<dbReference type="AlphaFoldDB" id="A0A6J4MSY8"/>
<feature type="non-terminal residue" evidence="2">
    <location>
        <position position="142"/>
    </location>
</feature>
<feature type="compositionally biased region" description="Low complexity" evidence="1">
    <location>
        <begin position="131"/>
        <end position="142"/>
    </location>
</feature>
<evidence type="ECO:0000313" key="2">
    <source>
        <dbReference type="EMBL" id="CAA9366354.1"/>
    </source>
</evidence>
<evidence type="ECO:0000256" key="1">
    <source>
        <dbReference type="SAM" id="MobiDB-lite"/>
    </source>
</evidence>
<protein>
    <submittedName>
        <fullName evidence="2">Uncharacterized protein</fullName>
    </submittedName>
</protein>
<name>A0A6J4MSY8_9BACT</name>
<organism evidence="2">
    <name type="scientific">uncultured Gemmatimonadota bacterium</name>
    <dbReference type="NCBI Taxonomy" id="203437"/>
    <lineage>
        <taxon>Bacteria</taxon>
        <taxon>Pseudomonadati</taxon>
        <taxon>Gemmatimonadota</taxon>
        <taxon>environmental samples</taxon>
    </lineage>
</organism>
<sequence length="142" mass="15147">RPAERPHRHGPALSGGVELLRRAPAAAGQRHQPGERGRELLHLGGPVQHAGPGRKRAHQHRQPVRGAPRPQGREVGRPARPLPDGVLHQVAGRPHRRPERRLEGARPLGLHQHPHALPHGGREGGDQQGDPVPAAAGPAGPL</sequence>
<reference evidence="2" key="1">
    <citation type="submission" date="2020-02" db="EMBL/GenBank/DDBJ databases">
        <authorList>
            <person name="Meier V. D."/>
        </authorList>
    </citation>
    <scope>NUCLEOTIDE SEQUENCE</scope>
    <source>
        <strain evidence="2">AVDCRST_MAG89</strain>
    </source>
</reference>
<dbReference type="EMBL" id="CADCTV010000863">
    <property type="protein sequence ID" value="CAA9366354.1"/>
    <property type="molecule type" value="Genomic_DNA"/>
</dbReference>
<feature type="region of interest" description="Disordered" evidence="1">
    <location>
        <begin position="1"/>
        <end position="142"/>
    </location>
</feature>
<gene>
    <name evidence="2" type="ORF">AVDCRST_MAG89-4127</name>
</gene>
<feature type="compositionally biased region" description="Basic and acidic residues" evidence="1">
    <location>
        <begin position="32"/>
        <end position="41"/>
    </location>
</feature>
<proteinExistence type="predicted"/>
<feature type="compositionally biased region" description="Basic residues" evidence="1">
    <location>
        <begin position="52"/>
        <end position="63"/>
    </location>
</feature>
<accession>A0A6J4MSY8</accession>
<feature type="non-terminal residue" evidence="2">
    <location>
        <position position="1"/>
    </location>
</feature>